<dbReference type="GO" id="GO:0003824">
    <property type="term" value="F:catalytic activity"/>
    <property type="evidence" value="ECO:0007669"/>
    <property type="project" value="InterPro"/>
</dbReference>
<dbReference type="PANTHER" id="PTHR11895">
    <property type="entry name" value="TRANSAMIDASE"/>
    <property type="match status" value="1"/>
</dbReference>
<name>A0A1I7DV61_9ENTR</name>
<dbReference type="InterPro" id="IPR023631">
    <property type="entry name" value="Amidase_dom"/>
</dbReference>
<dbReference type="PANTHER" id="PTHR11895:SF76">
    <property type="entry name" value="INDOLEACETAMIDE HYDROLASE"/>
    <property type="match status" value="1"/>
</dbReference>
<evidence type="ECO:0000313" key="3">
    <source>
        <dbReference type="Proteomes" id="UP000199187"/>
    </source>
</evidence>
<reference evidence="3" key="1">
    <citation type="submission" date="2016-10" db="EMBL/GenBank/DDBJ databases">
        <authorList>
            <person name="Varghese N."/>
            <person name="Submissions S."/>
        </authorList>
    </citation>
    <scope>NUCLEOTIDE SEQUENCE [LARGE SCALE GENOMIC DNA]</scope>
    <source>
        <strain evidence="3">Ah-143</strain>
    </source>
</reference>
<dbReference type="Pfam" id="PF01425">
    <property type="entry name" value="Amidase"/>
    <property type="match status" value="1"/>
</dbReference>
<evidence type="ECO:0000259" key="1">
    <source>
        <dbReference type="Pfam" id="PF01425"/>
    </source>
</evidence>
<feature type="domain" description="Amidase" evidence="1">
    <location>
        <begin position="29"/>
        <end position="459"/>
    </location>
</feature>
<dbReference type="NCBIfam" id="NF005686">
    <property type="entry name" value="PRK07486.1"/>
    <property type="match status" value="1"/>
</dbReference>
<evidence type="ECO:0000313" key="2">
    <source>
        <dbReference type="EMBL" id="SFU15506.1"/>
    </source>
</evidence>
<dbReference type="EMBL" id="FPAU01000007">
    <property type="protein sequence ID" value="SFU15506.1"/>
    <property type="molecule type" value="Genomic_DNA"/>
</dbReference>
<sequence length="490" mass="53859">MFDNKSIVLLEAHQLSYLIRNKEIACRDVMEIYLDHIETFNARVNAIVSLRDRDELLKAAEEKDSALANGEYHGWLHGIPFAVKDLALTCGITTTRGSLIFANDVPDRDALIVERIKQAGAIIIGKTNTPEFGLGSQTYNSVFGATGNAYNHQLTAGGSSGGAAAALALYLLPIADGSDMMGSLRNPAAFNNVIGFRPSQGRVPLTESNELFFNQMAYEGPMGRCVKDVALLLATLSGRDDRAPLSLSETGEQFTESLAIDCTSLRVGWLGDLQGHLPLEDGILPLCEKALETFSSLGCDVHKVAIDIDYETVWNAWRTLRHAHVAHSLEPLYSVPEKRKWLKPEAIWEIENGLQLSAMQLIQASAVRTLLYKKLITIFENTDYLILPSAQVFPFDKNTPWPQTISGREMDTYHRWMEVTILGSLSGCPIANVPVGFNESGLPTGIQIIGRPRSDMAVLRLASEYEKATQWTAKNKPGAINESGLAHSLF</sequence>
<dbReference type="Gene3D" id="3.90.1300.10">
    <property type="entry name" value="Amidase signature (AS) domain"/>
    <property type="match status" value="1"/>
</dbReference>
<dbReference type="InterPro" id="IPR036928">
    <property type="entry name" value="AS_sf"/>
</dbReference>
<dbReference type="AlphaFoldDB" id="A0A1I7DV61"/>
<proteinExistence type="predicted"/>
<keyword evidence="3" id="KW-1185">Reference proteome</keyword>
<gene>
    <name evidence="2" type="ORF">SAMN05192562_10716</name>
</gene>
<dbReference type="Proteomes" id="UP000199187">
    <property type="component" value="Unassembled WGS sequence"/>
</dbReference>
<accession>A0A1I7DV61</accession>
<protein>
    <submittedName>
        <fullName evidence="2">Amidase</fullName>
    </submittedName>
</protein>
<organism evidence="2 3">
    <name type="scientific">Kosakonia arachidis</name>
    <dbReference type="NCBI Taxonomy" id="551989"/>
    <lineage>
        <taxon>Bacteria</taxon>
        <taxon>Pseudomonadati</taxon>
        <taxon>Pseudomonadota</taxon>
        <taxon>Gammaproteobacteria</taxon>
        <taxon>Enterobacterales</taxon>
        <taxon>Enterobacteriaceae</taxon>
        <taxon>Kosakonia</taxon>
    </lineage>
</organism>
<dbReference type="OrthoDB" id="9811471at2"/>
<dbReference type="InterPro" id="IPR000120">
    <property type="entry name" value="Amidase"/>
</dbReference>
<dbReference type="RefSeq" id="WP_090125076.1">
    <property type="nucleotide sequence ID" value="NZ_CP045300.1"/>
</dbReference>
<dbReference type="SUPFAM" id="SSF75304">
    <property type="entry name" value="Amidase signature (AS) enzymes"/>
    <property type="match status" value="1"/>
</dbReference>